<feature type="coiled-coil region" evidence="1">
    <location>
        <begin position="18"/>
        <end position="52"/>
    </location>
</feature>
<feature type="compositionally biased region" description="Low complexity" evidence="2">
    <location>
        <begin position="332"/>
        <end position="349"/>
    </location>
</feature>
<accession>A0A9W6EYD8</accession>
<feature type="compositionally biased region" description="Pro residues" evidence="2">
    <location>
        <begin position="350"/>
        <end position="361"/>
    </location>
</feature>
<protein>
    <submittedName>
        <fullName evidence="3">Uncharacterized protein</fullName>
    </submittedName>
</protein>
<feature type="compositionally biased region" description="Low complexity" evidence="2">
    <location>
        <begin position="304"/>
        <end position="314"/>
    </location>
</feature>
<name>A0A9W6EYD8_9CHLO</name>
<evidence type="ECO:0000256" key="2">
    <source>
        <dbReference type="SAM" id="MobiDB-lite"/>
    </source>
</evidence>
<evidence type="ECO:0000313" key="4">
    <source>
        <dbReference type="Proteomes" id="UP001165080"/>
    </source>
</evidence>
<keyword evidence="4" id="KW-1185">Reference proteome</keyword>
<feature type="compositionally biased region" description="Low complexity" evidence="2">
    <location>
        <begin position="269"/>
        <end position="293"/>
    </location>
</feature>
<proteinExistence type="predicted"/>
<organism evidence="3 4">
    <name type="scientific">Pleodorina starrii</name>
    <dbReference type="NCBI Taxonomy" id="330485"/>
    <lineage>
        <taxon>Eukaryota</taxon>
        <taxon>Viridiplantae</taxon>
        <taxon>Chlorophyta</taxon>
        <taxon>core chlorophytes</taxon>
        <taxon>Chlorophyceae</taxon>
        <taxon>CS clade</taxon>
        <taxon>Chlamydomonadales</taxon>
        <taxon>Volvocaceae</taxon>
        <taxon>Pleodorina</taxon>
    </lineage>
</organism>
<gene>
    <name evidence="3" type="primary">PLEST004396</name>
    <name evidence="3" type="ORF">PLESTB_000186700</name>
</gene>
<feature type="coiled-coil region" evidence="1">
    <location>
        <begin position="85"/>
        <end position="115"/>
    </location>
</feature>
<dbReference type="AlphaFoldDB" id="A0A9W6EYD8"/>
<evidence type="ECO:0000313" key="3">
    <source>
        <dbReference type="EMBL" id="GLC49140.1"/>
    </source>
</evidence>
<keyword evidence="1" id="KW-0175">Coiled coil</keyword>
<reference evidence="3 4" key="1">
    <citation type="journal article" date="2023" name="Commun. Biol.">
        <title>Reorganization of the ancestral sex-determining regions during the evolution of trioecy in Pleodorina starrii.</title>
        <authorList>
            <person name="Takahashi K."/>
            <person name="Suzuki S."/>
            <person name="Kawai-Toyooka H."/>
            <person name="Yamamoto K."/>
            <person name="Hamaji T."/>
            <person name="Ootsuki R."/>
            <person name="Yamaguchi H."/>
            <person name="Kawachi M."/>
            <person name="Higashiyama T."/>
            <person name="Nozaki H."/>
        </authorList>
    </citation>
    <scope>NUCLEOTIDE SEQUENCE [LARGE SCALE GENOMIC DNA]</scope>
    <source>
        <strain evidence="3 4">NIES-4479</strain>
    </source>
</reference>
<dbReference type="EMBL" id="BRXU01000002">
    <property type="protein sequence ID" value="GLC49140.1"/>
    <property type="molecule type" value="Genomic_DNA"/>
</dbReference>
<feature type="region of interest" description="Disordered" evidence="2">
    <location>
        <begin position="260"/>
        <end position="406"/>
    </location>
</feature>
<comment type="caution">
    <text evidence="3">The sequence shown here is derived from an EMBL/GenBank/DDBJ whole genome shotgun (WGS) entry which is preliminary data.</text>
</comment>
<dbReference type="Proteomes" id="UP001165080">
    <property type="component" value="Unassembled WGS sequence"/>
</dbReference>
<sequence length="461" mass="47328">MDDVRALQDASLRDRQERDQLRHTLLAEQDRNKNLQMRLDREVEQSAKLLEAVSQRRRSQQGEVTAAMSYQKTLLELTALQQTHIETLQAHHEEAEALRNQLDVAQRTASQLASELDSERAGRAAQVEDLTGQLRAHEATAAAEVAVLHESYGGRLSLLEDFKNQLLADKAAAEERWAQERAALKARQAESAAAAAAAGGAGGGGEVAWKARLMRLRAETDAVRRERDAAHAALRAAGVALPPPPAPPGTVAASASAPAAAGGVGVSGGLSAPSSSSRAAAAAGGGHEAAAPGPGRGGFPPPRQQQQQQQGSMHPQPPAPASGHAYEPGRQPPAAHHPSHLQPQHQQPPYQQPPPGQPLPRGPLRSGGLGAAPRMALGGPMGRPGPGAGLGAAYGGGGGGGSSGGAPYMAPQQGQYGQYGQYGQAPAMGNGGLDGAAAAGGQAQVGTGVLPGQQGRLRAPR</sequence>
<evidence type="ECO:0000256" key="1">
    <source>
        <dbReference type="SAM" id="Coils"/>
    </source>
</evidence>
<feature type="compositionally biased region" description="Gly residues" evidence="2">
    <location>
        <begin position="379"/>
        <end position="404"/>
    </location>
</feature>